<gene>
    <name evidence="2" type="ORF">ABID46_002575</name>
</gene>
<dbReference type="RefSeq" id="WP_354510715.1">
    <property type="nucleotide sequence ID" value="NZ_JBEPMO010000025.1"/>
</dbReference>
<evidence type="ECO:0000313" key="3">
    <source>
        <dbReference type="Proteomes" id="UP001549146"/>
    </source>
</evidence>
<dbReference type="Pfam" id="PF12867">
    <property type="entry name" value="DinB_2"/>
    <property type="match status" value="1"/>
</dbReference>
<comment type="caution">
    <text evidence="2">The sequence shown here is derived from an EMBL/GenBank/DDBJ whole genome shotgun (WGS) entry which is preliminary data.</text>
</comment>
<dbReference type="SUPFAM" id="SSF109854">
    <property type="entry name" value="DinB/YfiT-like putative metalloenzymes"/>
    <property type="match status" value="1"/>
</dbReference>
<keyword evidence="3" id="KW-1185">Reference proteome</keyword>
<dbReference type="InterPro" id="IPR024775">
    <property type="entry name" value="DinB-like"/>
</dbReference>
<evidence type="ECO:0000313" key="2">
    <source>
        <dbReference type="EMBL" id="MET3732983.1"/>
    </source>
</evidence>
<dbReference type="Gene3D" id="1.20.120.450">
    <property type="entry name" value="dinb family like domain"/>
    <property type="match status" value="1"/>
</dbReference>
<organism evidence="2 3">
    <name type="scientific">Moheibacter stercoris</name>
    <dbReference type="NCBI Taxonomy" id="1628251"/>
    <lineage>
        <taxon>Bacteria</taxon>
        <taxon>Pseudomonadati</taxon>
        <taxon>Bacteroidota</taxon>
        <taxon>Flavobacteriia</taxon>
        <taxon>Flavobacteriales</taxon>
        <taxon>Weeksellaceae</taxon>
        <taxon>Moheibacter</taxon>
    </lineage>
</organism>
<dbReference type="InterPro" id="IPR034660">
    <property type="entry name" value="DinB/YfiT-like"/>
</dbReference>
<sequence length="184" mass="21460">MKKEHLTHIPPHYQAYVDLADDLTIKAALDKHLASFQNLNFAILEELGNRTYAPEKWTTKEIIQHIIDWERIFSYRALVYARKDANRPVSHDENVLAPNSKANHKNWEELKNDFLFVRSSTISLFQSFDEEDLTQPAFSGDSEFSVLGFGFSMVGHQIHHFNIIQERYLPLLGRDVELVKEMRC</sequence>
<dbReference type="EMBL" id="JBEPMO010000025">
    <property type="protein sequence ID" value="MET3732983.1"/>
    <property type="molecule type" value="Genomic_DNA"/>
</dbReference>
<reference evidence="2 3" key="1">
    <citation type="submission" date="2024-06" db="EMBL/GenBank/DDBJ databases">
        <title>Genomic Encyclopedia of Type Strains, Phase IV (KMG-IV): sequencing the most valuable type-strain genomes for metagenomic binning, comparative biology and taxonomic classification.</title>
        <authorList>
            <person name="Goeker M."/>
        </authorList>
    </citation>
    <scope>NUCLEOTIDE SEQUENCE [LARGE SCALE GENOMIC DNA]</scope>
    <source>
        <strain evidence="2 3">DSM 29388</strain>
    </source>
</reference>
<proteinExistence type="predicted"/>
<feature type="domain" description="DinB-like" evidence="1">
    <location>
        <begin position="44"/>
        <end position="164"/>
    </location>
</feature>
<evidence type="ECO:0000259" key="1">
    <source>
        <dbReference type="Pfam" id="PF12867"/>
    </source>
</evidence>
<protein>
    <recommendedName>
        <fullName evidence="1">DinB-like domain-containing protein</fullName>
    </recommendedName>
</protein>
<accession>A0ABV2LWQ8</accession>
<name>A0ABV2LWQ8_9FLAO</name>
<dbReference type="Proteomes" id="UP001549146">
    <property type="component" value="Unassembled WGS sequence"/>
</dbReference>